<dbReference type="PANTHER" id="PTHR14015:SF2">
    <property type="entry name" value="OPIOID GROWTH FACTOR RECEPTOR (OGFR) CONSERVED DOMAIN-CONTAINING PROTEIN"/>
    <property type="match status" value="1"/>
</dbReference>
<gene>
    <name evidence="4" type="ORF">IFR04_009350</name>
</gene>
<feature type="region of interest" description="Disordered" evidence="2">
    <location>
        <begin position="226"/>
        <end position="250"/>
    </location>
</feature>
<dbReference type="InterPro" id="IPR039574">
    <property type="entry name" value="OGFr"/>
</dbReference>
<dbReference type="GO" id="GO:0016020">
    <property type="term" value="C:membrane"/>
    <property type="evidence" value="ECO:0007669"/>
    <property type="project" value="InterPro"/>
</dbReference>
<evidence type="ECO:0000256" key="2">
    <source>
        <dbReference type="SAM" id="MobiDB-lite"/>
    </source>
</evidence>
<evidence type="ECO:0000256" key="1">
    <source>
        <dbReference type="ARBA" id="ARBA00010365"/>
    </source>
</evidence>
<protein>
    <recommendedName>
        <fullName evidence="3">Opioid growth factor receptor (OGFr) conserved domain-containing protein</fullName>
    </recommendedName>
</protein>
<evidence type="ECO:0000259" key="3">
    <source>
        <dbReference type="Pfam" id="PF04664"/>
    </source>
</evidence>
<comment type="similarity">
    <text evidence="1">Belongs to the opioid growth factor receptor family.</text>
</comment>
<keyword evidence="5" id="KW-1185">Reference proteome</keyword>
<comment type="caution">
    <text evidence="4">The sequence shown here is derived from an EMBL/GenBank/DDBJ whole genome shotgun (WGS) entry which is preliminary data.</text>
</comment>
<dbReference type="EMBL" id="JAFJYH010000152">
    <property type="protein sequence ID" value="KAG4417538.1"/>
    <property type="molecule type" value="Genomic_DNA"/>
</dbReference>
<reference evidence="4" key="1">
    <citation type="submission" date="2021-02" db="EMBL/GenBank/DDBJ databases">
        <title>Genome sequence Cadophora malorum strain M34.</title>
        <authorList>
            <person name="Stefanovic E."/>
            <person name="Vu D."/>
            <person name="Scully C."/>
            <person name="Dijksterhuis J."/>
            <person name="Roader J."/>
            <person name="Houbraken J."/>
        </authorList>
    </citation>
    <scope>NUCLEOTIDE SEQUENCE</scope>
    <source>
        <strain evidence="4">M34</strain>
    </source>
</reference>
<accession>A0A8H7W9H2</accession>
<proteinExistence type="inferred from homology"/>
<dbReference type="AlphaFoldDB" id="A0A8H7W9H2"/>
<evidence type="ECO:0000313" key="4">
    <source>
        <dbReference type="EMBL" id="KAG4417538.1"/>
    </source>
</evidence>
<evidence type="ECO:0000313" key="5">
    <source>
        <dbReference type="Proteomes" id="UP000664132"/>
    </source>
</evidence>
<dbReference type="Pfam" id="PF04664">
    <property type="entry name" value="OGFr_N"/>
    <property type="match status" value="1"/>
</dbReference>
<feature type="domain" description="Opioid growth factor receptor (OGFr) conserved" evidence="3">
    <location>
        <begin position="20"/>
        <end position="137"/>
    </location>
</feature>
<dbReference type="Proteomes" id="UP000664132">
    <property type="component" value="Unassembled WGS sequence"/>
</dbReference>
<name>A0A8H7W9H2_9HELO</name>
<dbReference type="GO" id="GO:0140625">
    <property type="term" value="F:opioid growth factor receptor activity"/>
    <property type="evidence" value="ECO:0007669"/>
    <property type="project" value="InterPro"/>
</dbReference>
<dbReference type="OrthoDB" id="9030204at2759"/>
<dbReference type="InterPro" id="IPR006757">
    <property type="entry name" value="OGF_rcpt"/>
</dbReference>
<organism evidence="4 5">
    <name type="scientific">Cadophora malorum</name>
    <dbReference type="NCBI Taxonomy" id="108018"/>
    <lineage>
        <taxon>Eukaryota</taxon>
        <taxon>Fungi</taxon>
        <taxon>Dikarya</taxon>
        <taxon>Ascomycota</taxon>
        <taxon>Pezizomycotina</taxon>
        <taxon>Leotiomycetes</taxon>
        <taxon>Helotiales</taxon>
        <taxon>Ploettnerulaceae</taxon>
        <taxon>Cadophora</taxon>
    </lineage>
</organism>
<sequence length="269" mass="30670">MSLLITFYEGTQPDHRGRYLSDILNWNANKLEAAHDYIQIVFPLPEESGVQWNAPTINRQVFDAFRARPELRNRLKDSFKKILWFYGFVLIEGEGGSRVQKGANWDSHCGHWDVRFDHNHLRITRIIRSLRVLGLENEAQAFYGALQQTTRRVSTRSREYWRRAAERTLNLRPDLEDGQIDNDNDLSVGPKFLREFEELQKHIAESKKANDNVDARTAADVDVGGEMAENGDASKGANDMTGAGITETNMEENKVTKFAVKDASAEGKE</sequence>
<dbReference type="PANTHER" id="PTHR14015">
    <property type="entry name" value="OPIOID GROWTH FACTOR RECEPTOR OGFR ZETA-TYPE OPIOID RECEPTOR"/>
    <property type="match status" value="1"/>
</dbReference>